<dbReference type="AlphaFoldDB" id="A0A3S5A5S8"/>
<dbReference type="GO" id="GO:0034728">
    <property type="term" value="P:nucleosome organization"/>
    <property type="evidence" value="ECO:0007669"/>
    <property type="project" value="TreeGrafter"/>
</dbReference>
<name>A0A3S5A5S8_9PLAT</name>
<sequence length="423" mass="46957">MGSFEPGSAVVTSALADFAGTGHLTTCGIDPQTGRTIRQRHTRVPAAYQVARRAGLTGLVRRFGLTAGQFADNLADQYARHEVDQCPMLPNDAAADFFGSQFETSHSALAAARYMLAFEISREPVVRRAARRLVASQASIRLTPTAKGVRDIDENHPLYSVKYLHDKPVSDLMADPIFLHIHNGVRAKLITFEIYVPETRIRGFSLLEDWQRLFHRDEFSALVQAWNDQRNLVLKQAIDEMIFPFLFKEQQRKLLESSQQKVVKARIYCLCAQKLFDFLKVAPFSPDGYRGTGQEGDPDDPSGLTGGGSPSHHRCMGGDSSLGTGAGKRQVSGMSGAVWPRGARVLALALKDADGNRQGMVSAVQLDVHGEVVDFIHLHHLLAVTRGRPEAQVSKASCRFRLYHQMALAQELLFIYYWLLILI</sequence>
<dbReference type="PANTHER" id="PTHR10145">
    <property type="entry name" value="TRANSCRIPTION ELONGATION FACTOR SPT6"/>
    <property type="match status" value="1"/>
</dbReference>
<evidence type="ECO:0000313" key="3">
    <source>
        <dbReference type="Proteomes" id="UP000784294"/>
    </source>
</evidence>
<organism evidence="2 3">
    <name type="scientific">Protopolystoma xenopodis</name>
    <dbReference type="NCBI Taxonomy" id="117903"/>
    <lineage>
        <taxon>Eukaryota</taxon>
        <taxon>Metazoa</taxon>
        <taxon>Spiralia</taxon>
        <taxon>Lophotrochozoa</taxon>
        <taxon>Platyhelminthes</taxon>
        <taxon>Monogenea</taxon>
        <taxon>Polyopisthocotylea</taxon>
        <taxon>Polystomatidea</taxon>
        <taxon>Polystomatidae</taxon>
        <taxon>Protopolystoma</taxon>
    </lineage>
</organism>
<gene>
    <name evidence="2" type="ORF">PXEA_LOCUS1229</name>
</gene>
<feature type="region of interest" description="Disordered" evidence="1">
    <location>
        <begin position="289"/>
        <end position="335"/>
    </location>
</feature>
<dbReference type="PANTHER" id="PTHR10145:SF6">
    <property type="entry name" value="TRANSCRIPTION ELONGATION FACTOR SPT6"/>
    <property type="match status" value="1"/>
</dbReference>
<evidence type="ECO:0000256" key="1">
    <source>
        <dbReference type="SAM" id="MobiDB-lite"/>
    </source>
</evidence>
<dbReference type="Proteomes" id="UP000784294">
    <property type="component" value="Unassembled WGS sequence"/>
</dbReference>
<dbReference type="SUPFAM" id="SSF158832">
    <property type="entry name" value="Tex N-terminal region-like"/>
    <property type="match status" value="1"/>
</dbReference>
<dbReference type="GO" id="GO:0008023">
    <property type="term" value="C:transcription elongation factor complex"/>
    <property type="evidence" value="ECO:0007669"/>
    <property type="project" value="TreeGrafter"/>
</dbReference>
<dbReference type="GO" id="GO:0031491">
    <property type="term" value="F:nucleosome binding"/>
    <property type="evidence" value="ECO:0007669"/>
    <property type="project" value="TreeGrafter"/>
</dbReference>
<protein>
    <submittedName>
        <fullName evidence="2">Uncharacterized protein</fullName>
    </submittedName>
</protein>
<dbReference type="EMBL" id="CAAALY010002478">
    <property type="protein sequence ID" value="VEL07789.1"/>
    <property type="molecule type" value="Genomic_DNA"/>
</dbReference>
<comment type="caution">
    <text evidence="2">The sequence shown here is derived from an EMBL/GenBank/DDBJ whole genome shotgun (WGS) entry which is preliminary data.</text>
</comment>
<dbReference type="GO" id="GO:0140673">
    <property type="term" value="P:transcription elongation-coupled chromatin remodeling"/>
    <property type="evidence" value="ECO:0007669"/>
    <property type="project" value="InterPro"/>
</dbReference>
<dbReference type="OrthoDB" id="343921at2759"/>
<keyword evidence="3" id="KW-1185">Reference proteome</keyword>
<dbReference type="Gene3D" id="1.10.3500.10">
    <property type="entry name" value="Tex N-terminal region-like"/>
    <property type="match status" value="1"/>
</dbReference>
<proteinExistence type="predicted"/>
<evidence type="ECO:0000313" key="2">
    <source>
        <dbReference type="EMBL" id="VEL07789.1"/>
    </source>
</evidence>
<accession>A0A3S5A5S8</accession>
<dbReference type="GO" id="GO:0042393">
    <property type="term" value="F:histone binding"/>
    <property type="evidence" value="ECO:0007669"/>
    <property type="project" value="TreeGrafter"/>
</dbReference>
<dbReference type="InterPro" id="IPR023323">
    <property type="entry name" value="Tex-like_dom_sf"/>
</dbReference>
<reference evidence="2" key="1">
    <citation type="submission" date="2018-11" db="EMBL/GenBank/DDBJ databases">
        <authorList>
            <consortium name="Pathogen Informatics"/>
        </authorList>
    </citation>
    <scope>NUCLEOTIDE SEQUENCE</scope>
</reference>
<dbReference type="InterPro" id="IPR017072">
    <property type="entry name" value="TF_Spt6"/>
</dbReference>